<dbReference type="Proteomes" id="UP001222932">
    <property type="component" value="Unassembled WGS sequence"/>
</dbReference>
<gene>
    <name evidence="1" type="ORF">CspeluHIS016_0500120</name>
</gene>
<dbReference type="InterPro" id="IPR029044">
    <property type="entry name" value="Nucleotide-diphossugar_trans"/>
</dbReference>
<evidence type="ECO:0000313" key="2">
    <source>
        <dbReference type="Proteomes" id="UP001222932"/>
    </source>
</evidence>
<accession>A0AAD3YCC9</accession>
<dbReference type="InterPro" id="IPR050587">
    <property type="entry name" value="GNT1/Glycosyltrans_8"/>
</dbReference>
<dbReference type="EMBL" id="BTCM01000005">
    <property type="protein sequence ID" value="GMK57980.1"/>
    <property type="molecule type" value="Genomic_DNA"/>
</dbReference>
<dbReference type="AlphaFoldDB" id="A0AAD3YCC9"/>
<dbReference type="PANTHER" id="PTHR11183">
    <property type="entry name" value="GLYCOGENIN SUBFAMILY MEMBER"/>
    <property type="match status" value="1"/>
</dbReference>
<evidence type="ECO:0008006" key="3">
    <source>
        <dbReference type="Google" id="ProtNLM"/>
    </source>
</evidence>
<dbReference type="GO" id="GO:0016757">
    <property type="term" value="F:glycosyltransferase activity"/>
    <property type="evidence" value="ECO:0007669"/>
    <property type="project" value="InterPro"/>
</dbReference>
<reference evidence="1" key="1">
    <citation type="journal article" date="2023" name="BMC Genomics">
        <title>Chromosome-level genome assemblies of Cutaneotrichosporon spp. (Trichosporonales, Basidiomycota) reveal imbalanced evolution between nucleotide sequences and chromosome synteny.</title>
        <authorList>
            <person name="Kobayashi Y."/>
            <person name="Kayamori A."/>
            <person name="Aoki K."/>
            <person name="Shiwa Y."/>
            <person name="Matsutani M."/>
            <person name="Fujita N."/>
            <person name="Sugita T."/>
            <person name="Iwasaki W."/>
            <person name="Tanaka N."/>
            <person name="Takashima M."/>
        </authorList>
    </citation>
    <scope>NUCLEOTIDE SEQUENCE</scope>
    <source>
        <strain evidence="1">HIS016</strain>
    </source>
</reference>
<proteinExistence type="predicted"/>
<dbReference type="Pfam" id="PF01501">
    <property type="entry name" value="Glyco_transf_8"/>
    <property type="match status" value="1"/>
</dbReference>
<name>A0AAD3YCC9_9TREE</name>
<keyword evidence="2" id="KW-1185">Reference proteome</keyword>
<dbReference type="InterPro" id="IPR002495">
    <property type="entry name" value="Glyco_trans_8"/>
</dbReference>
<evidence type="ECO:0000313" key="1">
    <source>
        <dbReference type="EMBL" id="GMK57980.1"/>
    </source>
</evidence>
<dbReference type="Gene3D" id="3.90.550.10">
    <property type="entry name" value="Spore Coat Polysaccharide Biosynthesis Protein SpsA, Chain A"/>
    <property type="match status" value="1"/>
</dbReference>
<organism evidence="1 2">
    <name type="scientific">Cutaneotrichosporon spelunceum</name>
    <dbReference type="NCBI Taxonomy" id="1672016"/>
    <lineage>
        <taxon>Eukaryota</taxon>
        <taxon>Fungi</taxon>
        <taxon>Dikarya</taxon>
        <taxon>Basidiomycota</taxon>
        <taxon>Agaricomycotina</taxon>
        <taxon>Tremellomycetes</taxon>
        <taxon>Trichosporonales</taxon>
        <taxon>Trichosporonaceae</taxon>
        <taxon>Cutaneotrichosporon</taxon>
    </lineage>
</organism>
<sequence length="348" mass="38962">MGSTSDNSKAKAWAVLVTRENYVPSLLALHRTLISVSSYPLLVLVTPSLPLEQRALIRRRGMEMYEIPPLVPEGHDGFDPKFARFADTWTKLQVFSVQGYDRLILIDADTIFLRGMDELFTMALPEDWIAAAPACTCNPFKFAHYPEDWVPTNCSFSHQSALTTLDNVPQPASDAPRVAHLLNSGVVVLHPRPALMAELEEHLRTSPTIASAQFPDQEVLADVFRGRRRVLPWWANALKILRAVHKPIWEDDEVRLLHYILEKPWNKLPTTAVTISTPDPHSDGNAAGTRPALPPALGDMVAVAAPQVSLTDYSAVHAWWWAVYADVLSSLKAEEPDMWEKVDKWVAH</sequence>
<dbReference type="SUPFAM" id="SSF53448">
    <property type="entry name" value="Nucleotide-diphospho-sugar transferases"/>
    <property type="match status" value="1"/>
</dbReference>
<comment type="caution">
    <text evidence="1">The sequence shown here is derived from an EMBL/GenBank/DDBJ whole genome shotgun (WGS) entry which is preliminary data.</text>
</comment>
<protein>
    <recommendedName>
        <fullName evidence="3">Nucleotide-diphospho-sugar transferase</fullName>
    </recommendedName>
</protein>
<reference evidence="1" key="2">
    <citation type="submission" date="2023-06" db="EMBL/GenBank/DDBJ databases">
        <authorList>
            <person name="Kobayashi Y."/>
            <person name="Kayamori A."/>
            <person name="Aoki K."/>
            <person name="Shiwa Y."/>
            <person name="Fujita N."/>
            <person name="Sugita T."/>
            <person name="Iwasaki W."/>
            <person name="Tanaka N."/>
            <person name="Takashima M."/>
        </authorList>
    </citation>
    <scope>NUCLEOTIDE SEQUENCE</scope>
    <source>
        <strain evidence="1">HIS016</strain>
    </source>
</reference>